<dbReference type="EMBL" id="OW240917">
    <property type="protein sequence ID" value="CAH2301244.1"/>
    <property type="molecule type" value="Genomic_DNA"/>
</dbReference>
<gene>
    <name evidence="2" type="ORF">PECUL_23A019568</name>
</gene>
<feature type="compositionally biased region" description="Polar residues" evidence="1">
    <location>
        <begin position="19"/>
        <end position="28"/>
    </location>
</feature>
<sequence length="140" mass="14781">MAETARLTPRSECTKDAHPTNTATNAVKQHQMIRHPQSPAARTHPGTLTGHLPRVTLQAPGSGKGMEQQLAAEKGAQQAKPALARTAGTISPHSAPRHPLHTPGSRSSEPDAAHHSRYVVQHLSTSPAAAATQADHRTTV</sequence>
<feature type="region of interest" description="Disordered" evidence="1">
    <location>
        <begin position="1"/>
        <end position="140"/>
    </location>
</feature>
<evidence type="ECO:0000313" key="3">
    <source>
        <dbReference type="Proteomes" id="UP001295444"/>
    </source>
</evidence>
<accession>A0AAD1SGS4</accession>
<evidence type="ECO:0000256" key="1">
    <source>
        <dbReference type="SAM" id="MobiDB-lite"/>
    </source>
</evidence>
<organism evidence="2 3">
    <name type="scientific">Pelobates cultripes</name>
    <name type="common">Western spadefoot toad</name>
    <dbReference type="NCBI Taxonomy" id="61616"/>
    <lineage>
        <taxon>Eukaryota</taxon>
        <taxon>Metazoa</taxon>
        <taxon>Chordata</taxon>
        <taxon>Craniata</taxon>
        <taxon>Vertebrata</taxon>
        <taxon>Euteleostomi</taxon>
        <taxon>Amphibia</taxon>
        <taxon>Batrachia</taxon>
        <taxon>Anura</taxon>
        <taxon>Pelobatoidea</taxon>
        <taxon>Pelobatidae</taxon>
        <taxon>Pelobates</taxon>
    </lineage>
</organism>
<evidence type="ECO:0000313" key="2">
    <source>
        <dbReference type="EMBL" id="CAH2301244.1"/>
    </source>
</evidence>
<dbReference type="Proteomes" id="UP001295444">
    <property type="component" value="Chromosome 06"/>
</dbReference>
<proteinExistence type="predicted"/>
<dbReference type="AlphaFoldDB" id="A0AAD1SGS4"/>
<name>A0AAD1SGS4_PELCU</name>
<keyword evidence="3" id="KW-1185">Reference proteome</keyword>
<protein>
    <submittedName>
        <fullName evidence="2">Uncharacterized protein</fullName>
    </submittedName>
</protein>
<reference evidence="2" key="1">
    <citation type="submission" date="2022-03" db="EMBL/GenBank/DDBJ databases">
        <authorList>
            <person name="Alioto T."/>
            <person name="Alioto T."/>
            <person name="Gomez Garrido J."/>
        </authorList>
    </citation>
    <scope>NUCLEOTIDE SEQUENCE</scope>
</reference>